<organism evidence="9 10">
    <name type="scientific">Ekhidna lutea</name>
    <dbReference type="NCBI Taxonomy" id="447679"/>
    <lineage>
        <taxon>Bacteria</taxon>
        <taxon>Pseudomonadati</taxon>
        <taxon>Bacteroidota</taxon>
        <taxon>Cytophagia</taxon>
        <taxon>Cytophagales</taxon>
        <taxon>Reichenbachiellaceae</taxon>
        <taxon>Ekhidna</taxon>
    </lineage>
</organism>
<dbReference type="PANTHER" id="PTHR30636:SF3">
    <property type="entry name" value="UPF0701 PROTEIN YICC"/>
    <property type="match status" value="1"/>
</dbReference>
<reference evidence="9 10" key="1">
    <citation type="submission" date="2017-06" db="EMBL/GenBank/DDBJ databases">
        <authorList>
            <person name="Kim H.J."/>
            <person name="Triplett B.A."/>
        </authorList>
    </citation>
    <scope>NUCLEOTIDE SEQUENCE [LARGE SCALE GENOMIC DNA]</scope>
    <source>
        <strain evidence="9 10">DSM 19307</strain>
    </source>
</reference>
<keyword evidence="2" id="KW-0540">Nuclease</keyword>
<name>A0A239IQW9_EKHLU</name>
<evidence type="ECO:0000256" key="4">
    <source>
        <dbReference type="ARBA" id="ARBA00022801"/>
    </source>
</evidence>
<evidence type="ECO:0000256" key="1">
    <source>
        <dbReference type="ARBA" id="ARBA00001968"/>
    </source>
</evidence>
<dbReference type="Proteomes" id="UP000198393">
    <property type="component" value="Unassembled WGS sequence"/>
</dbReference>
<comment type="similarity">
    <text evidence="5">Belongs to the YicC/YloC family.</text>
</comment>
<evidence type="ECO:0000256" key="3">
    <source>
        <dbReference type="ARBA" id="ARBA00022759"/>
    </source>
</evidence>
<evidence type="ECO:0000256" key="5">
    <source>
        <dbReference type="ARBA" id="ARBA00035648"/>
    </source>
</evidence>
<dbReference type="AlphaFoldDB" id="A0A239IQW9"/>
<dbReference type="GO" id="GO:0016787">
    <property type="term" value="F:hydrolase activity"/>
    <property type="evidence" value="ECO:0007669"/>
    <property type="project" value="UniProtKB-KW"/>
</dbReference>
<dbReference type="GO" id="GO:0004521">
    <property type="term" value="F:RNA endonuclease activity"/>
    <property type="evidence" value="ECO:0007669"/>
    <property type="project" value="InterPro"/>
</dbReference>
<keyword evidence="3" id="KW-0255">Endonuclease</keyword>
<keyword evidence="10" id="KW-1185">Reference proteome</keyword>
<evidence type="ECO:0000313" key="10">
    <source>
        <dbReference type="Proteomes" id="UP000198393"/>
    </source>
</evidence>
<comment type="cofactor">
    <cofactor evidence="1">
        <name>a divalent metal cation</name>
        <dbReference type="ChEBI" id="CHEBI:60240"/>
    </cofactor>
</comment>
<feature type="coiled-coil region" evidence="6">
    <location>
        <begin position="177"/>
        <end position="204"/>
    </location>
</feature>
<protein>
    <submittedName>
        <fullName evidence="9">TIGR00255 family protein</fullName>
    </submittedName>
</protein>
<accession>A0A239IQW9</accession>
<dbReference type="OrthoDB" id="9771229at2"/>
<feature type="domain" description="Endoribonuclease YicC-like C-terminal" evidence="8">
    <location>
        <begin position="173"/>
        <end position="290"/>
    </location>
</feature>
<keyword evidence="4" id="KW-0378">Hydrolase</keyword>
<dbReference type="InterPro" id="IPR013551">
    <property type="entry name" value="YicC-like_C"/>
</dbReference>
<evidence type="ECO:0000313" key="9">
    <source>
        <dbReference type="EMBL" id="SNS95957.1"/>
    </source>
</evidence>
<dbReference type="InterPro" id="IPR005229">
    <property type="entry name" value="YicC/YloC-like"/>
</dbReference>
<keyword evidence="6" id="KW-0175">Coiled coil</keyword>
<dbReference type="NCBIfam" id="TIGR00255">
    <property type="entry name" value="YicC/YloC family endoribonuclease"/>
    <property type="match status" value="1"/>
</dbReference>
<sequence length="291" mass="33746">MQQSMTGYGREERTSKNLLIKTEIKALNSKFLDFSPRLPKELSAREADIRNLITDQLKRGKVMLNIDLELADETSLNVHVDEVRFKAYFEKFSSLTEAVNSHSSDLVKLALQAPDVIKQEEIDPEALPWNEIKGCLQSAIDQCIVFRKQEGETLEKKLSDYIKNIRDGLKSVEENDASRTENIRTRLQKNLDEIKERVQVDQNRFEQELIFYMERLDISEEKVRLKQHLDYFDEVLTKEDCAGKKLGFIAQEIGREINTIGSKANHAEIQRTVVMMKDELEKIKEQNLNIV</sequence>
<evidence type="ECO:0000259" key="8">
    <source>
        <dbReference type="Pfam" id="PF08340"/>
    </source>
</evidence>
<evidence type="ECO:0000256" key="2">
    <source>
        <dbReference type="ARBA" id="ARBA00022722"/>
    </source>
</evidence>
<proteinExistence type="inferred from homology"/>
<dbReference type="Pfam" id="PF08340">
    <property type="entry name" value="YicC-like_C"/>
    <property type="match status" value="1"/>
</dbReference>
<dbReference type="Pfam" id="PF03755">
    <property type="entry name" value="YicC-like_N"/>
    <property type="match status" value="1"/>
</dbReference>
<feature type="domain" description="Endoribonuclease YicC-like N-terminal" evidence="7">
    <location>
        <begin position="3"/>
        <end position="155"/>
    </location>
</feature>
<dbReference type="PANTHER" id="PTHR30636">
    <property type="entry name" value="UPF0701 PROTEIN YICC"/>
    <property type="match status" value="1"/>
</dbReference>
<evidence type="ECO:0000256" key="6">
    <source>
        <dbReference type="SAM" id="Coils"/>
    </source>
</evidence>
<evidence type="ECO:0000259" key="7">
    <source>
        <dbReference type="Pfam" id="PF03755"/>
    </source>
</evidence>
<dbReference type="RefSeq" id="WP_089356520.1">
    <property type="nucleotide sequence ID" value="NZ_FZPD01000003.1"/>
</dbReference>
<gene>
    <name evidence="9" type="ORF">SAMN05421640_1780</name>
</gene>
<dbReference type="InterPro" id="IPR013527">
    <property type="entry name" value="YicC-like_N"/>
</dbReference>
<dbReference type="EMBL" id="FZPD01000003">
    <property type="protein sequence ID" value="SNS95957.1"/>
    <property type="molecule type" value="Genomic_DNA"/>
</dbReference>